<dbReference type="RefSeq" id="WP_014555912.1">
    <property type="nucleotide sequence ID" value="NC_017459.1"/>
</dbReference>
<evidence type="ECO:0000313" key="5">
    <source>
        <dbReference type="Proteomes" id="UP000007954"/>
    </source>
</evidence>
<feature type="domain" description="GmrSD restriction endonucleases C-terminal" evidence="3">
    <location>
        <begin position="422"/>
        <end position="570"/>
    </location>
</feature>
<evidence type="ECO:0000259" key="3">
    <source>
        <dbReference type="Pfam" id="PF07510"/>
    </source>
</evidence>
<gene>
    <name evidence="4" type="ordered locus">Hqrw_2371</name>
</gene>
<protein>
    <submittedName>
        <fullName evidence="4">DUF262/DUF1524 domain protein</fullName>
    </submittedName>
</protein>
<accession>G0LII2</accession>
<dbReference type="Proteomes" id="UP000007954">
    <property type="component" value="Chromosome"/>
</dbReference>
<dbReference type="Pfam" id="PF03235">
    <property type="entry name" value="GmrSD_N"/>
    <property type="match status" value="1"/>
</dbReference>
<name>G0LII2_HALWC</name>
<reference evidence="4 5" key="1">
    <citation type="journal article" date="2011" name="PLoS ONE">
        <title>Haloquadratum walsbyi: limited diversity in a global pond.</title>
        <authorList>
            <person name="Dyall-Smith M."/>
            <person name="Pfeiffer F."/>
            <person name="Klee K."/>
            <person name="Palm P."/>
            <person name="Gross K."/>
            <person name="Schuster S.C."/>
            <person name="Rampp M."/>
            <person name="Oesterhelt D."/>
        </authorList>
    </citation>
    <scope>NUCLEOTIDE SEQUENCE [LARGE SCALE GENOMIC DNA]</scope>
    <source>
        <strain evidence="5">DSM 16854 / JCM 12705 / C23</strain>
    </source>
</reference>
<dbReference type="EMBL" id="FR746099">
    <property type="protein sequence ID" value="CCC40234.1"/>
    <property type="molecule type" value="Genomic_DNA"/>
</dbReference>
<evidence type="ECO:0000313" key="4">
    <source>
        <dbReference type="EMBL" id="CCC40234.1"/>
    </source>
</evidence>
<dbReference type="GeneID" id="12447086"/>
<evidence type="ECO:0000259" key="2">
    <source>
        <dbReference type="Pfam" id="PF03235"/>
    </source>
</evidence>
<dbReference type="Pfam" id="PF07510">
    <property type="entry name" value="GmrSD_C"/>
    <property type="match status" value="1"/>
</dbReference>
<dbReference type="InterPro" id="IPR004919">
    <property type="entry name" value="GmrSD_N"/>
</dbReference>
<dbReference type="AlphaFoldDB" id="G0LII2"/>
<feature type="region of interest" description="Disordered" evidence="1">
    <location>
        <begin position="580"/>
        <end position="600"/>
    </location>
</feature>
<dbReference type="HOGENOM" id="CLU_399991_0_0_2"/>
<organism evidence="4 5">
    <name type="scientific">Haloquadratum walsbyi (strain DSM 16854 / JCM 12705 / C23)</name>
    <dbReference type="NCBI Taxonomy" id="768065"/>
    <lineage>
        <taxon>Archaea</taxon>
        <taxon>Methanobacteriati</taxon>
        <taxon>Methanobacteriota</taxon>
        <taxon>Stenosarchaea group</taxon>
        <taxon>Halobacteria</taxon>
        <taxon>Halobacteriales</taxon>
        <taxon>Haloferacaceae</taxon>
        <taxon>Haloquadratum</taxon>
    </lineage>
</organism>
<dbReference type="PANTHER" id="PTHR35149">
    <property type="entry name" value="SLL5132 PROTEIN"/>
    <property type="match status" value="1"/>
</dbReference>
<dbReference type="InterPro" id="IPR011089">
    <property type="entry name" value="GmrSD_C"/>
</dbReference>
<dbReference type="KEGG" id="hwc:Hqrw_2371"/>
<sequence length="706" mass="81997">MQTRTETLASLYLDGLLDIPSYQRSYSWEEPQLADLIEDLRYLPEESNHFFGNIILDKKDEQYQTDRGRRFDVYDVVDGQQRLTTALILLHVATQFDDVVNETVSEDNLIFPVDERPRLMPQDQDEEFFRDSLFGSAGLECKTPSQEHLEYAKEYFESKFEDLPAREISERLRYDCKVNVVEIDNESEAASIFESLNDRGKPLSSLDKTKSFLMYMDDRSSNRGALETKIKQRFGSIYHELFVLSNGHDRVSDFDEDSVQRFHWGIYDGYDSNEYFSSLDTLKDRLREKYRNGEYDTVQGKIDEYTQNLREAASAFAALFNPSQRPDEVESALRRLLALGRVANALPVLMAAQMEYGDDEPDKMAEIIQACETLIFRVYATDGRRSDTGLGKLVRLAHSIHADDSYLFEDVLNRLDSITRIYTDDDRFERDLRDPEFYDSMSSQDIRYLLYHYGERLGIDMHEEVQPDLEQILSTDFEVEHILARGLAEEHIPESLREDFEDQVHRLGNLTIASSYWNKSLSDLPFMKKKNAEGRREKEYKSSVLRVQQVLAAFEQFSREELEEREQKIIDFALDEWDTESVDRSSGGSGGSDDSDAPEYETLPNNFFRRLTNRQEAFIRILLDENDWIVNQEICQRMKDEYDLSSGGSKAMSGILSGFTRKYTNNFTWNLINYRTTGGGTEYRLNPDSGYLDELHERLVDSGDES</sequence>
<proteinExistence type="predicted"/>
<evidence type="ECO:0000256" key="1">
    <source>
        <dbReference type="SAM" id="MobiDB-lite"/>
    </source>
</evidence>
<dbReference type="OrthoDB" id="305894at2157"/>
<feature type="domain" description="GmrSD restriction endonucleases N-terminal" evidence="2">
    <location>
        <begin position="14"/>
        <end position="213"/>
    </location>
</feature>
<dbReference type="PANTHER" id="PTHR35149:SF1">
    <property type="entry name" value="DUF5655 DOMAIN-CONTAINING PROTEIN"/>
    <property type="match status" value="1"/>
</dbReference>